<dbReference type="Pfam" id="PF22110">
    <property type="entry name" value="TFIIIA_zf-C2H2"/>
    <property type="match status" value="1"/>
</dbReference>
<evidence type="ECO:0000256" key="4">
    <source>
        <dbReference type="ARBA" id="ARBA00022833"/>
    </source>
</evidence>
<dbReference type="InterPro" id="IPR051061">
    <property type="entry name" value="Zinc_finger_trans_reg"/>
</dbReference>
<feature type="domain" description="C2H2-type" evidence="8">
    <location>
        <begin position="62"/>
        <end position="87"/>
    </location>
</feature>
<keyword evidence="1" id="KW-0479">Metal-binding</keyword>
<organism evidence="9 10">
    <name type="scientific">Holothuria leucospilota</name>
    <name type="common">Black long sea cucumber</name>
    <name type="synonym">Mertensiothuria leucospilota</name>
    <dbReference type="NCBI Taxonomy" id="206669"/>
    <lineage>
        <taxon>Eukaryota</taxon>
        <taxon>Metazoa</taxon>
        <taxon>Echinodermata</taxon>
        <taxon>Eleutherozoa</taxon>
        <taxon>Echinozoa</taxon>
        <taxon>Holothuroidea</taxon>
        <taxon>Aspidochirotacea</taxon>
        <taxon>Aspidochirotida</taxon>
        <taxon>Holothuriidae</taxon>
        <taxon>Holothuria</taxon>
    </lineage>
</organism>
<dbReference type="SUPFAM" id="SSF57667">
    <property type="entry name" value="beta-beta-alpha zinc fingers"/>
    <property type="match status" value="4"/>
</dbReference>
<accession>A0A9Q1BKC6</accession>
<feature type="domain" description="C2H2-type" evidence="8">
    <location>
        <begin position="92"/>
        <end position="121"/>
    </location>
</feature>
<evidence type="ECO:0000256" key="1">
    <source>
        <dbReference type="ARBA" id="ARBA00022723"/>
    </source>
</evidence>
<feature type="domain" description="C2H2-type" evidence="8">
    <location>
        <begin position="122"/>
        <end position="148"/>
    </location>
</feature>
<dbReference type="FunFam" id="3.30.160.60:FF:004940">
    <property type="match status" value="1"/>
</dbReference>
<proteinExistence type="predicted"/>
<dbReference type="Gene3D" id="3.30.160.60">
    <property type="entry name" value="Classic Zinc Finger"/>
    <property type="match status" value="7"/>
</dbReference>
<evidence type="ECO:0000256" key="7">
    <source>
        <dbReference type="SAM" id="MobiDB-lite"/>
    </source>
</evidence>
<evidence type="ECO:0000259" key="8">
    <source>
        <dbReference type="PROSITE" id="PS50157"/>
    </source>
</evidence>
<comment type="caution">
    <text evidence="9">The sequence shown here is derived from an EMBL/GenBank/DDBJ whole genome shotgun (WGS) entry which is preliminary data.</text>
</comment>
<evidence type="ECO:0000313" key="10">
    <source>
        <dbReference type="Proteomes" id="UP001152320"/>
    </source>
</evidence>
<gene>
    <name evidence="9" type="ORF">HOLleu_30346</name>
</gene>
<sequence length="561" mass="63203">MFFCTYEDCGATFKKRWRLVEHLVHHTGEKPFSCSEGGCNKAFSRKSHLQRHLKSHSGSKDFECQEDGCGQKFVSNDNLKKHMKRIHQERVFKCSWPDCGKTFKKHQQLKYHTCYHTSMKPHVCDHEGCGKSFPTPSKLKSHKKTHEGYSCDFPGCDVIVYKWTLMRKHKAEAHKSTFQCQCCGKEFKSNSRLKSHMKVHDSVRDVFECPYKDCQRLYAKLPSLKLHVCNYHEGARPFACSHEGCVKTFANKVSLVKHQVVHAPGYCKPPSNPKRKRSLASRLSGHPDGPSRGKNPKKLPQKEVADGDDNLGSKAEEKRSREREMDNDNHVQASVTSTEMRLENQESGASQSRNVSDDTSTDVEKDARIVSQTNPDSLVVEVVEKLEQAEGTAQDEQKALILNSSLTLTISNEDCHQAALEQRRSSLKESDLNMNQTVPCSQEGNICAPEGMEDGTGESVDLSQGPSSHTVRTEQDCQSLFHKESPENLAAQFDKIKKSSTVEMRPQETEEDDVEVVKRLLNLDCWGSTSCDVTADLMTDVKGQPCSDKAQKKMTVITVQS</sequence>
<evidence type="ECO:0000256" key="5">
    <source>
        <dbReference type="ARBA" id="ARBA00022884"/>
    </source>
</evidence>
<keyword evidence="4" id="KW-0862">Zinc</keyword>
<keyword evidence="2" id="KW-0677">Repeat</keyword>
<dbReference type="GO" id="GO:0005634">
    <property type="term" value="C:nucleus"/>
    <property type="evidence" value="ECO:0007669"/>
    <property type="project" value="TreeGrafter"/>
</dbReference>
<evidence type="ECO:0000256" key="6">
    <source>
        <dbReference type="PROSITE-ProRule" id="PRU00042"/>
    </source>
</evidence>
<dbReference type="InterPro" id="IPR054599">
    <property type="entry name" value="TFIIIA_Zfn-C2H2"/>
</dbReference>
<evidence type="ECO:0000256" key="2">
    <source>
        <dbReference type="ARBA" id="ARBA00022737"/>
    </source>
</evidence>
<keyword evidence="5" id="KW-0694">RNA-binding</keyword>
<reference evidence="9" key="1">
    <citation type="submission" date="2021-10" db="EMBL/GenBank/DDBJ databases">
        <title>Tropical sea cucumber genome reveals ecological adaptation and Cuvierian tubules defense mechanism.</title>
        <authorList>
            <person name="Chen T."/>
        </authorList>
    </citation>
    <scope>NUCLEOTIDE SEQUENCE</scope>
    <source>
        <strain evidence="9">Nanhai2018</strain>
        <tissue evidence="9">Muscle</tissue>
    </source>
</reference>
<protein>
    <submittedName>
        <fullName evidence="9">Transcription factor IIIA</fullName>
    </submittedName>
</protein>
<feature type="domain" description="C2H2-type" evidence="8">
    <location>
        <begin position="32"/>
        <end position="61"/>
    </location>
</feature>
<dbReference type="InterPro" id="IPR013087">
    <property type="entry name" value="Znf_C2H2_type"/>
</dbReference>
<dbReference type="AlphaFoldDB" id="A0A9Q1BKC6"/>
<dbReference type="GO" id="GO:0003723">
    <property type="term" value="F:RNA binding"/>
    <property type="evidence" value="ECO:0007669"/>
    <property type="project" value="UniProtKB-KW"/>
</dbReference>
<dbReference type="FunFam" id="3.30.160.60:FF:000125">
    <property type="entry name" value="Putative zinc finger protein 143"/>
    <property type="match status" value="1"/>
</dbReference>
<dbReference type="PROSITE" id="PS00028">
    <property type="entry name" value="ZINC_FINGER_C2H2_1"/>
    <property type="match status" value="8"/>
</dbReference>
<keyword evidence="10" id="KW-1185">Reference proteome</keyword>
<dbReference type="FunFam" id="3.30.160.60:FF:000007">
    <property type="entry name" value="Basic krueppel-like factor 3"/>
    <property type="match status" value="1"/>
</dbReference>
<feature type="domain" description="C2H2-type" evidence="8">
    <location>
        <begin position="2"/>
        <end position="31"/>
    </location>
</feature>
<feature type="compositionally biased region" description="Polar residues" evidence="7">
    <location>
        <begin position="330"/>
        <end position="358"/>
    </location>
</feature>
<dbReference type="SMART" id="SM00355">
    <property type="entry name" value="ZnF_C2H2"/>
    <property type="match status" value="9"/>
</dbReference>
<feature type="region of interest" description="Disordered" evidence="7">
    <location>
        <begin position="263"/>
        <end position="365"/>
    </location>
</feature>
<name>A0A9Q1BKC6_HOLLE</name>
<dbReference type="PANTHER" id="PTHR46179">
    <property type="entry name" value="ZINC FINGER PROTEIN"/>
    <property type="match status" value="1"/>
</dbReference>
<evidence type="ECO:0000313" key="9">
    <source>
        <dbReference type="EMBL" id="KAJ8028179.1"/>
    </source>
</evidence>
<feature type="compositionally biased region" description="Basic and acidic residues" evidence="7">
    <location>
        <begin position="314"/>
        <end position="329"/>
    </location>
</feature>
<feature type="domain" description="C2H2-type" evidence="8">
    <location>
        <begin position="178"/>
        <end position="205"/>
    </location>
</feature>
<dbReference type="PANTHER" id="PTHR46179:SF20">
    <property type="entry name" value="TRANSCRIPTION FACTOR 3A PROTEIN-RELATED"/>
    <property type="match status" value="1"/>
</dbReference>
<dbReference type="PROSITE" id="PS50157">
    <property type="entry name" value="ZINC_FINGER_C2H2_2"/>
    <property type="match status" value="8"/>
</dbReference>
<keyword evidence="3 6" id="KW-0863">Zinc-finger</keyword>
<evidence type="ECO:0000256" key="3">
    <source>
        <dbReference type="ARBA" id="ARBA00022771"/>
    </source>
</evidence>
<dbReference type="GO" id="GO:0008270">
    <property type="term" value="F:zinc ion binding"/>
    <property type="evidence" value="ECO:0007669"/>
    <property type="project" value="UniProtKB-KW"/>
</dbReference>
<dbReference type="InterPro" id="IPR036236">
    <property type="entry name" value="Znf_C2H2_sf"/>
</dbReference>
<feature type="domain" description="C2H2-type" evidence="8">
    <location>
        <begin position="207"/>
        <end position="237"/>
    </location>
</feature>
<feature type="domain" description="C2H2-type" evidence="8">
    <location>
        <begin position="238"/>
        <end position="263"/>
    </location>
</feature>
<dbReference type="EMBL" id="JAIZAY010000015">
    <property type="protein sequence ID" value="KAJ8028179.1"/>
    <property type="molecule type" value="Genomic_DNA"/>
</dbReference>
<dbReference type="OrthoDB" id="2687452at2759"/>
<dbReference type="Proteomes" id="UP001152320">
    <property type="component" value="Chromosome 15"/>
</dbReference>
<feature type="region of interest" description="Disordered" evidence="7">
    <location>
        <begin position="449"/>
        <end position="469"/>
    </location>
</feature>
<dbReference type="Pfam" id="PF00096">
    <property type="entry name" value="zf-C2H2"/>
    <property type="match status" value="3"/>
</dbReference>